<proteinExistence type="predicted"/>
<gene>
    <name evidence="3" type="ORF">KUF71_007765</name>
</gene>
<dbReference type="EMBL" id="JAHWGI010000949">
    <property type="protein sequence ID" value="KAK3918512.1"/>
    <property type="molecule type" value="Genomic_DNA"/>
</dbReference>
<reference evidence="3" key="1">
    <citation type="submission" date="2021-07" db="EMBL/GenBank/DDBJ databases">
        <authorList>
            <person name="Catto M.A."/>
            <person name="Jacobson A."/>
            <person name="Kennedy G."/>
            <person name="Labadie P."/>
            <person name="Hunt B.G."/>
            <person name="Srinivasan R."/>
        </authorList>
    </citation>
    <scope>NUCLEOTIDE SEQUENCE</scope>
    <source>
        <strain evidence="3">PL_HMW_Pooled</strain>
        <tissue evidence="3">Head</tissue>
    </source>
</reference>
<sequence>MLPCSICVKSFPSVNSLQTHLELEHPLNITKVMKCRVEGCLRLLSNWKVFRRHMIRDHKFPVKVHGVKYVSHNNQAKIDVAIDMPEFNNDMEEDVSESENLVLEPRILKQTVLSHASSFVTKFYANPRIPRSHVQDVVQNVKVLLQDVVSHLMQPLTSLVNDSTKVEEEKELAVKNLLDSVLEPFENTLSTEYKRFKYLRSTGNFIEAEDYIVGDRVDHKFSDTRVTKKRVSVKGKYVPMKKILTKFFDLPGVFIRVKSYVDYLEVEVQSGIISNFMQCKLWKLKSAGYYECGKFVLPIFLYFDDFECGNPLGPHAGVYKLGAVYFSMPFLPPEFQTVFNVFLTLLFHASDRSVPEDGNYYVFRKLIDDLNELAKEGIEVKVDGKSEKIYFIVVLLLADNLGFNQILGFAGSFSANFYCRFCKSPKDELECMLREDKSSLRKISDYESDVDKGLKMTGINENSVWNSLLSFHVYENFSVDILHDFFLGVCKTDMGLLLNNYICVEKYFTVDDLNSRICSFNYTINGFHNKPACIVLDDVKECKVSMTGIELYNFILLFPFFVCDFLKPDVFDSALWSLYLTLRGMLDIVTAKSFQKECIKSFESLVSEHHSIRVKELHCTLKPKDHFLLHYPTVMLFSGPIANLSTAQFESKHRKLKTIADSSSSRVFISHTIAVKEQLGFCYRLESEVGLDDKFEAGPSQHFPTSLITNYYLFCEKLPEEFREVCSLVPWVNFKGITYYINSFVAIENVDLFPVFAKIVRIFLSDEHSVCFLLKPFKTIYFHENLHAYEITETSLYQCMYVKDLAYPFLVIHQKKGLKCYITLRQML</sequence>
<keyword evidence="1" id="KW-0862">Zinc</keyword>
<comment type="caution">
    <text evidence="3">The sequence shown here is derived from an EMBL/GenBank/DDBJ whole genome shotgun (WGS) entry which is preliminary data.</text>
</comment>
<evidence type="ECO:0000313" key="4">
    <source>
        <dbReference type="Proteomes" id="UP001219518"/>
    </source>
</evidence>
<organism evidence="3 4">
    <name type="scientific">Frankliniella fusca</name>
    <dbReference type="NCBI Taxonomy" id="407009"/>
    <lineage>
        <taxon>Eukaryota</taxon>
        <taxon>Metazoa</taxon>
        <taxon>Ecdysozoa</taxon>
        <taxon>Arthropoda</taxon>
        <taxon>Hexapoda</taxon>
        <taxon>Insecta</taxon>
        <taxon>Pterygota</taxon>
        <taxon>Neoptera</taxon>
        <taxon>Paraneoptera</taxon>
        <taxon>Thysanoptera</taxon>
        <taxon>Terebrantia</taxon>
        <taxon>Thripoidea</taxon>
        <taxon>Thripidae</taxon>
        <taxon>Frankliniella</taxon>
    </lineage>
</organism>
<evidence type="ECO:0000256" key="1">
    <source>
        <dbReference type="PROSITE-ProRule" id="PRU00042"/>
    </source>
</evidence>
<keyword evidence="4" id="KW-1185">Reference proteome</keyword>
<protein>
    <submittedName>
        <fullName evidence="3">Enolase</fullName>
    </submittedName>
</protein>
<keyword evidence="1" id="KW-0479">Metal-binding</keyword>
<keyword evidence="1" id="KW-0863">Zinc-finger</keyword>
<name>A0AAE1HBT8_9NEOP</name>
<dbReference type="GO" id="GO:0008270">
    <property type="term" value="F:zinc ion binding"/>
    <property type="evidence" value="ECO:0007669"/>
    <property type="project" value="UniProtKB-KW"/>
</dbReference>
<dbReference type="PANTHER" id="PTHR31912">
    <property type="entry name" value="IP13529P"/>
    <property type="match status" value="1"/>
</dbReference>
<accession>A0AAE1HBT8</accession>
<dbReference type="Proteomes" id="UP001219518">
    <property type="component" value="Unassembled WGS sequence"/>
</dbReference>
<dbReference type="PROSITE" id="PS00028">
    <property type="entry name" value="ZINC_FINGER_C2H2_1"/>
    <property type="match status" value="1"/>
</dbReference>
<dbReference type="AlphaFoldDB" id="A0AAE1HBT8"/>
<reference evidence="3" key="2">
    <citation type="journal article" date="2023" name="BMC Genomics">
        <title>Pest status, molecular evolution, and epigenetic factors derived from the genome assembly of Frankliniella fusca, a thysanopteran phytovirus vector.</title>
        <authorList>
            <person name="Catto M.A."/>
            <person name="Labadie P.E."/>
            <person name="Jacobson A.L."/>
            <person name="Kennedy G.G."/>
            <person name="Srinivasan R."/>
            <person name="Hunt B.G."/>
        </authorList>
    </citation>
    <scope>NUCLEOTIDE SEQUENCE</scope>
    <source>
        <strain evidence="3">PL_HMW_Pooled</strain>
    </source>
</reference>
<evidence type="ECO:0000313" key="3">
    <source>
        <dbReference type="EMBL" id="KAK3918512.1"/>
    </source>
</evidence>
<evidence type="ECO:0000259" key="2">
    <source>
        <dbReference type="PROSITE" id="PS50157"/>
    </source>
</evidence>
<feature type="domain" description="C2H2-type" evidence="2">
    <location>
        <begin position="2"/>
        <end position="25"/>
    </location>
</feature>
<dbReference type="SMART" id="SM00355">
    <property type="entry name" value="ZnF_C2H2"/>
    <property type="match status" value="2"/>
</dbReference>
<dbReference type="PROSITE" id="PS50157">
    <property type="entry name" value="ZINC_FINGER_C2H2_2"/>
    <property type="match status" value="1"/>
</dbReference>
<dbReference type="PANTHER" id="PTHR31912:SF36">
    <property type="entry name" value="C2H2-TYPE DOMAIN-CONTAINING PROTEIN"/>
    <property type="match status" value="1"/>
</dbReference>
<dbReference type="InterPro" id="IPR013087">
    <property type="entry name" value="Znf_C2H2_type"/>
</dbReference>